<evidence type="ECO:0008006" key="3">
    <source>
        <dbReference type="Google" id="ProtNLM"/>
    </source>
</evidence>
<feature type="non-terminal residue" evidence="2">
    <location>
        <position position="38"/>
    </location>
</feature>
<dbReference type="InterPro" id="IPR003661">
    <property type="entry name" value="HisK_dim/P_dom"/>
</dbReference>
<reference evidence="2" key="1">
    <citation type="journal article" date="2014" name="Front. Microbiol.">
        <title>High frequency of phylogenetically diverse reductive dehalogenase-homologous genes in deep subseafloor sedimentary metagenomes.</title>
        <authorList>
            <person name="Kawai M."/>
            <person name="Futagami T."/>
            <person name="Toyoda A."/>
            <person name="Takaki Y."/>
            <person name="Nishi S."/>
            <person name="Hori S."/>
            <person name="Arai W."/>
            <person name="Tsubouchi T."/>
            <person name="Morono Y."/>
            <person name="Uchiyama I."/>
            <person name="Ito T."/>
            <person name="Fujiyama A."/>
            <person name="Inagaki F."/>
            <person name="Takami H."/>
        </authorList>
    </citation>
    <scope>NUCLEOTIDE SEQUENCE</scope>
    <source>
        <strain evidence="2">Expedition CK06-06</strain>
    </source>
</reference>
<dbReference type="AlphaFoldDB" id="X1CPI9"/>
<dbReference type="InterPro" id="IPR036097">
    <property type="entry name" value="HisK_dim/P_sf"/>
</dbReference>
<dbReference type="Gene3D" id="1.10.287.130">
    <property type="match status" value="1"/>
</dbReference>
<dbReference type="CDD" id="cd00082">
    <property type="entry name" value="HisKA"/>
    <property type="match status" value="1"/>
</dbReference>
<name>X1CPI9_9ZZZZ</name>
<feature type="region of interest" description="Disordered" evidence="1">
    <location>
        <begin position="1"/>
        <end position="22"/>
    </location>
</feature>
<feature type="compositionally biased region" description="Polar residues" evidence="1">
    <location>
        <begin position="7"/>
        <end position="22"/>
    </location>
</feature>
<comment type="caution">
    <text evidence="2">The sequence shown here is derived from an EMBL/GenBank/DDBJ whole genome shotgun (WGS) entry which is preliminary data.</text>
</comment>
<dbReference type="SUPFAM" id="SSF47384">
    <property type="entry name" value="Homodimeric domain of signal transducing histidine kinase"/>
    <property type="match status" value="1"/>
</dbReference>
<dbReference type="GO" id="GO:0000155">
    <property type="term" value="F:phosphorelay sensor kinase activity"/>
    <property type="evidence" value="ECO:0007669"/>
    <property type="project" value="InterPro"/>
</dbReference>
<gene>
    <name evidence="2" type="ORF">S01H4_38864</name>
</gene>
<dbReference type="EMBL" id="BART01021000">
    <property type="protein sequence ID" value="GAG94872.1"/>
    <property type="molecule type" value="Genomic_DNA"/>
</dbReference>
<organism evidence="2">
    <name type="scientific">marine sediment metagenome</name>
    <dbReference type="NCBI Taxonomy" id="412755"/>
    <lineage>
        <taxon>unclassified sequences</taxon>
        <taxon>metagenomes</taxon>
        <taxon>ecological metagenomes</taxon>
    </lineage>
</organism>
<evidence type="ECO:0000256" key="1">
    <source>
        <dbReference type="SAM" id="MobiDB-lite"/>
    </source>
</evidence>
<protein>
    <recommendedName>
        <fullName evidence="3">Signal transduction histidine kinase dimerisation/phosphoacceptor domain-containing protein</fullName>
    </recommendedName>
</protein>
<proteinExistence type="predicted"/>
<accession>X1CPI9</accession>
<sequence>MEKEFLQGTNLGKLNPQTISNISHTLKEPLTSIKGYSQ</sequence>
<evidence type="ECO:0000313" key="2">
    <source>
        <dbReference type="EMBL" id="GAG94872.1"/>
    </source>
</evidence>